<dbReference type="NCBIfam" id="TIGR03168">
    <property type="entry name" value="1-PFK"/>
    <property type="match status" value="1"/>
</dbReference>
<keyword evidence="11" id="KW-1185">Reference proteome</keyword>
<name>K9B448_9STAP</name>
<evidence type="ECO:0000256" key="2">
    <source>
        <dbReference type="ARBA" id="ARBA00022679"/>
    </source>
</evidence>
<dbReference type="GO" id="GO:0005829">
    <property type="term" value="C:cytosol"/>
    <property type="evidence" value="ECO:0007669"/>
    <property type="project" value="TreeGrafter"/>
</dbReference>
<dbReference type="SUPFAM" id="SSF53613">
    <property type="entry name" value="Ribokinase-like"/>
    <property type="match status" value="1"/>
</dbReference>
<comment type="similarity">
    <text evidence="7">Belongs to the carbohydrate kinase PfkB family. LacC subfamily.</text>
</comment>
<dbReference type="AlphaFoldDB" id="K9B448"/>
<dbReference type="Pfam" id="PF00294">
    <property type="entry name" value="PfkB"/>
    <property type="match status" value="1"/>
</dbReference>
<keyword evidence="5 7" id="KW-0067">ATP-binding</keyword>
<evidence type="ECO:0000259" key="9">
    <source>
        <dbReference type="Pfam" id="PF00294"/>
    </source>
</evidence>
<dbReference type="PIRSF" id="PIRSF000535">
    <property type="entry name" value="1PFK/6PFK/LacC"/>
    <property type="match status" value="1"/>
</dbReference>
<dbReference type="PANTHER" id="PTHR46566:SF1">
    <property type="entry name" value="1-PHOSPHOFRUCTOKINASE"/>
    <property type="match status" value="1"/>
</dbReference>
<dbReference type="InterPro" id="IPR002173">
    <property type="entry name" value="Carboh/pur_kinase_PfkB_CS"/>
</dbReference>
<accession>K9B448</accession>
<dbReference type="OrthoDB" id="9801219at2"/>
<dbReference type="PANTHER" id="PTHR46566">
    <property type="entry name" value="1-PHOSPHOFRUCTOKINASE-RELATED"/>
    <property type="match status" value="1"/>
</dbReference>
<feature type="domain" description="Carbohydrate kinase PfkB" evidence="9">
    <location>
        <begin position="7"/>
        <end position="286"/>
    </location>
</feature>
<evidence type="ECO:0000256" key="5">
    <source>
        <dbReference type="ARBA" id="ARBA00022840"/>
    </source>
</evidence>
<evidence type="ECO:0000256" key="6">
    <source>
        <dbReference type="ARBA" id="ARBA00047745"/>
    </source>
</evidence>
<dbReference type="InterPro" id="IPR011611">
    <property type="entry name" value="PfkB_dom"/>
</dbReference>
<gene>
    <name evidence="10" type="ORF">C273_05120</name>
</gene>
<dbReference type="PATRIC" id="fig|1229783.3.peg.1034"/>
<keyword evidence="7" id="KW-0423">Lactose metabolism</keyword>
<comment type="catalytic activity">
    <reaction evidence="6 8">
        <text>beta-D-fructose 1-phosphate + ATP = beta-D-fructose 1,6-bisphosphate + ADP + H(+)</text>
        <dbReference type="Rhea" id="RHEA:14213"/>
        <dbReference type="ChEBI" id="CHEBI:15378"/>
        <dbReference type="ChEBI" id="CHEBI:30616"/>
        <dbReference type="ChEBI" id="CHEBI:32966"/>
        <dbReference type="ChEBI" id="CHEBI:138881"/>
        <dbReference type="ChEBI" id="CHEBI:456216"/>
        <dbReference type="EC" id="2.7.1.56"/>
    </reaction>
</comment>
<dbReference type="GO" id="GO:0016052">
    <property type="term" value="P:carbohydrate catabolic process"/>
    <property type="evidence" value="ECO:0007669"/>
    <property type="project" value="UniProtKB-ARBA"/>
</dbReference>
<keyword evidence="2 7" id="KW-0808">Transferase</keyword>
<evidence type="ECO:0000256" key="8">
    <source>
        <dbReference type="RuleBase" id="RU369061"/>
    </source>
</evidence>
<dbReference type="GO" id="GO:0005988">
    <property type="term" value="P:lactose metabolic process"/>
    <property type="evidence" value="ECO:0007669"/>
    <property type="project" value="UniProtKB-KW"/>
</dbReference>
<evidence type="ECO:0000256" key="3">
    <source>
        <dbReference type="ARBA" id="ARBA00022741"/>
    </source>
</evidence>
<dbReference type="FunFam" id="3.40.1190.20:FF:000001">
    <property type="entry name" value="Phosphofructokinase"/>
    <property type="match status" value="1"/>
</dbReference>
<keyword evidence="4 8" id="KW-0418">Kinase</keyword>
<evidence type="ECO:0000256" key="4">
    <source>
        <dbReference type="ARBA" id="ARBA00022777"/>
    </source>
</evidence>
<dbReference type="CDD" id="cd01164">
    <property type="entry name" value="FruK_PfkB_like"/>
    <property type="match status" value="1"/>
</dbReference>
<sequence>MIYTITFNPSVDYVMETSDFKEGSLNRSQNTYKFAGGKGINVSRILNSLGVKSVAYGFIGGFTGSFIKKVLKEEGISTNFVELEQDSRINVKLKGIKETEINASGPFVSNEDFKALCDEINQINKGDIVIVSGSVPPSLSKNVYSDIAKIVKNKCANLVVDAEKDLLLSTLEYQPLLIKPNLNELEEIFNTSISTEEEVIKYGRKLIEKGARSIIVSLGADGAIYLDNDYILKATVPKGSVVNTIGAGDSTVAGMIAGIANKKGIKTSFKLAIASGSATAFSKDLATGTKIESLINDININFLD</sequence>
<comment type="pathway">
    <text evidence="7">Carbohydrate metabolism; D-tagatose 6-phosphate degradation; D-glyceraldehyde 3-phosphate and glycerone phosphate from D-tagatose 6-phosphate: step 1/2.</text>
</comment>
<dbReference type="Proteomes" id="UP000009885">
    <property type="component" value="Unassembled WGS sequence"/>
</dbReference>
<comment type="caution">
    <text evidence="10">The sequence shown here is derived from an EMBL/GenBank/DDBJ whole genome shotgun (WGS) entry which is preliminary data.</text>
</comment>
<proteinExistence type="inferred from homology"/>
<evidence type="ECO:0000313" key="11">
    <source>
        <dbReference type="Proteomes" id="UP000009885"/>
    </source>
</evidence>
<reference evidence="10 11" key="1">
    <citation type="journal article" date="2013" name="Genome Announc.">
        <title>Genome Sequence of Staphylococcus massiliensis Strain S46, Isolated from the Surface of Healthy Human Skin.</title>
        <authorList>
            <person name="Srivastav R."/>
            <person name="Singh A."/>
            <person name="Jangir P.K."/>
            <person name="Kumari C."/>
            <person name="Muduli S."/>
            <person name="Sharma R."/>
        </authorList>
    </citation>
    <scope>NUCLEOTIDE SEQUENCE [LARGE SCALE GENOMIC DNA]</scope>
    <source>
        <strain evidence="10 11">S46</strain>
    </source>
</reference>
<keyword evidence="3 7" id="KW-0547">Nucleotide-binding</keyword>
<dbReference type="NCBIfam" id="TIGR03828">
    <property type="entry name" value="pfkB"/>
    <property type="match status" value="1"/>
</dbReference>
<evidence type="ECO:0000256" key="1">
    <source>
        <dbReference type="ARBA" id="ARBA00005380"/>
    </source>
</evidence>
<dbReference type="InterPro" id="IPR029056">
    <property type="entry name" value="Ribokinase-like"/>
</dbReference>
<protein>
    <recommendedName>
        <fullName evidence="7">Tagatose-6-phosphate kinase</fullName>
        <ecNumber evidence="7">2.7.1.144</ecNumber>
    </recommendedName>
</protein>
<dbReference type="RefSeq" id="WP_009383130.1">
    <property type="nucleotide sequence ID" value="NZ_AMSQ01000006.1"/>
</dbReference>
<evidence type="ECO:0000313" key="10">
    <source>
        <dbReference type="EMBL" id="EKU48565.1"/>
    </source>
</evidence>
<dbReference type="UniPathway" id="UPA00704">
    <property type="reaction ID" value="UER00715"/>
</dbReference>
<evidence type="ECO:0000256" key="7">
    <source>
        <dbReference type="PIRNR" id="PIRNR000535"/>
    </source>
</evidence>
<comment type="similarity">
    <text evidence="1">Belongs to the carbohydrate kinase pfkB family.</text>
</comment>
<dbReference type="PROSITE" id="PS00583">
    <property type="entry name" value="PFKB_KINASES_1"/>
    <property type="match status" value="1"/>
</dbReference>
<dbReference type="Gene3D" id="3.40.1190.20">
    <property type="match status" value="1"/>
</dbReference>
<dbReference type="GO" id="GO:0044281">
    <property type="term" value="P:small molecule metabolic process"/>
    <property type="evidence" value="ECO:0007669"/>
    <property type="project" value="UniProtKB-ARBA"/>
</dbReference>
<dbReference type="GO" id="GO:0008662">
    <property type="term" value="F:1-phosphofructokinase activity"/>
    <property type="evidence" value="ECO:0007669"/>
    <property type="project" value="UniProtKB-UniRule"/>
</dbReference>
<dbReference type="PROSITE" id="PS00584">
    <property type="entry name" value="PFKB_KINASES_2"/>
    <property type="match status" value="1"/>
</dbReference>
<dbReference type="eggNOG" id="COG1105">
    <property type="taxonomic scope" value="Bacteria"/>
</dbReference>
<dbReference type="GO" id="GO:2001059">
    <property type="term" value="P:D-tagatose 6-phosphate catabolic process"/>
    <property type="evidence" value="ECO:0007669"/>
    <property type="project" value="UniProtKB-UniPathway"/>
</dbReference>
<dbReference type="EC" id="2.7.1.144" evidence="7"/>
<dbReference type="EMBL" id="AMSQ01000006">
    <property type="protein sequence ID" value="EKU48565.1"/>
    <property type="molecule type" value="Genomic_DNA"/>
</dbReference>
<dbReference type="GO" id="GO:0009024">
    <property type="term" value="F:tagatose-6-phosphate kinase activity"/>
    <property type="evidence" value="ECO:0007669"/>
    <property type="project" value="UniProtKB-EC"/>
</dbReference>
<dbReference type="STRING" id="1229783.C273_05120"/>
<organism evidence="10 11">
    <name type="scientific">Staphylococcus massiliensis S46</name>
    <dbReference type="NCBI Taxonomy" id="1229783"/>
    <lineage>
        <taxon>Bacteria</taxon>
        <taxon>Bacillati</taxon>
        <taxon>Bacillota</taxon>
        <taxon>Bacilli</taxon>
        <taxon>Bacillales</taxon>
        <taxon>Staphylococcaceae</taxon>
        <taxon>Staphylococcus</taxon>
    </lineage>
</organism>
<dbReference type="InterPro" id="IPR017583">
    <property type="entry name" value="Tagatose/fructose_Pkinase"/>
</dbReference>
<dbReference type="GO" id="GO:0005524">
    <property type="term" value="F:ATP binding"/>
    <property type="evidence" value="ECO:0007669"/>
    <property type="project" value="UniProtKB-UniRule"/>
</dbReference>
<dbReference type="InterPro" id="IPR022463">
    <property type="entry name" value="1-PFruKinase"/>
</dbReference>
<comment type="catalytic activity">
    <reaction evidence="7">
        <text>D-tagatofuranose 6-phosphate + ATP = D-tagatofuranose 1,6-bisphosphate + ADP + H(+)</text>
        <dbReference type="Rhea" id="RHEA:12420"/>
        <dbReference type="ChEBI" id="CHEBI:15378"/>
        <dbReference type="ChEBI" id="CHEBI:30616"/>
        <dbReference type="ChEBI" id="CHEBI:58694"/>
        <dbReference type="ChEBI" id="CHEBI:58695"/>
        <dbReference type="ChEBI" id="CHEBI:456216"/>
        <dbReference type="EC" id="2.7.1.144"/>
    </reaction>
</comment>
<comment type="function">
    <text evidence="8">Catalyzes the ATP-dependent phosphorylation of fructose-l-phosphate to fructose-l,6-bisphosphate.</text>
</comment>